<name>A0A317JZ92_9ACTN</name>
<gene>
    <name evidence="4" type="ORF">DLJ46_18960</name>
</gene>
<dbReference type="Pfam" id="PF06386">
    <property type="entry name" value="GvpL_GvpF"/>
    <property type="match status" value="1"/>
</dbReference>
<dbReference type="OrthoDB" id="3867411at2"/>
<comment type="similarity">
    <text evidence="3">Belongs to the gas vesicle GvpF/GvpL family.</text>
</comment>
<evidence type="ECO:0000256" key="2">
    <source>
        <dbReference type="ARBA" id="ARBA00035108"/>
    </source>
</evidence>
<comment type="subcellular location">
    <subcellularLocation>
        <location evidence="2">Gas vesicle</location>
    </subcellularLocation>
</comment>
<keyword evidence="1" id="KW-0304">Gas vesicle</keyword>
<dbReference type="AlphaFoldDB" id="A0A317JZ92"/>
<dbReference type="GO" id="GO:0031412">
    <property type="term" value="P:gas vesicle organization"/>
    <property type="evidence" value="ECO:0007669"/>
    <property type="project" value="InterPro"/>
</dbReference>
<dbReference type="InterPro" id="IPR009430">
    <property type="entry name" value="GvpL/GvpF"/>
</dbReference>
<dbReference type="RefSeq" id="WP_109945975.1">
    <property type="nucleotide sequence ID" value="NZ_QGGF01000590.1"/>
</dbReference>
<organism evidence="4 5">
    <name type="scientific">Micromonospora globispora</name>
    <dbReference type="NCBI Taxonomy" id="1450148"/>
    <lineage>
        <taxon>Bacteria</taxon>
        <taxon>Bacillati</taxon>
        <taxon>Actinomycetota</taxon>
        <taxon>Actinomycetes</taxon>
        <taxon>Micromonosporales</taxon>
        <taxon>Micromonosporaceae</taxon>
        <taxon>Micromonospora</taxon>
    </lineage>
</organism>
<evidence type="ECO:0000313" key="4">
    <source>
        <dbReference type="EMBL" id="PWU46089.1"/>
    </source>
</evidence>
<sequence length="259" mass="28145">MTDTNAQPAAETGLFIYGIVPSDVEPTADAAGVGDPPGEVAAIRQGELAALVSEVGLEQPMGRPADLTAYQTLLDGTAAVAPVLPVRFGTVVTGPDAVKDLLEAHQDQFVAALEEFEDRLQYTVHGRYHEQELIAQVLTDNPDAGELARQVRGQPEEVTREQRIRLGEMISQAVELRREAENQQLIDALSPLSVANAPRPPSHELDAVHVAFLVGTDDEEQFVKAVEDFAEQRRDLIRMRLLGPLAPYDFVSAHQLAAE</sequence>
<dbReference type="EMBL" id="QGSV01000228">
    <property type="protein sequence ID" value="PWU46089.1"/>
    <property type="molecule type" value="Genomic_DNA"/>
</dbReference>
<evidence type="ECO:0000256" key="1">
    <source>
        <dbReference type="ARBA" id="ARBA00022987"/>
    </source>
</evidence>
<dbReference type="PANTHER" id="PTHR36852">
    <property type="entry name" value="PROTEIN GVPL 2"/>
    <property type="match status" value="1"/>
</dbReference>
<evidence type="ECO:0000256" key="3">
    <source>
        <dbReference type="ARBA" id="ARBA00035643"/>
    </source>
</evidence>
<dbReference type="PANTHER" id="PTHR36852:SF1">
    <property type="entry name" value="PROTEIN GVPL 2"/>
    <property type="match status" value="1"/>
</dbReference>
<comment type="caution">
    <text evidence="4">The sequence shown here is derived from an EMBL/GenBank/DDBJ whole genome shotgun (WGS) entry which is preliminary data.</text>
</comment>
<proteinExistence type="inferred from homology"/>
<dbReference type="GO" id="GO:0031411">
    <property type="term" value="C:gas vesicle"/>
    <property type="evidence" value="ECO:0007669"/>
    <property type="project" value="UniProtKB-SubCell"/>
</dbReference>
<dbReference type="Proteomes" id="UP000245683">
    <property type="component" value="Unassembled WGS sequence"/>
</dbReference>
<evidence type="ECO:0000313" key="5">
    <source>
        <dbReference type="Proteomes" id="UP000245683"/>
    </source>
</evidence>
<accession>A0A317JZ92</accession>
<protein>
    <submittedName>
        <fullName evidence="4">Gas vesicle protein GvpFL</fullName>
    </submittedName>
</protein>
<keyword evidence="5" id="KW-1185">Reference proteome</keyword>
<reference evidence="5" key="1">
    <citation type="submission" date="2018-05" db="EMBL/GenBank/DDBJ databases">
        <title>Micromonospora globispora sp. nov. and Micromonospora rugosa sp. nov., isolated from marine sediment.</title>
        <authorList>
            <person name="Carro L."/>
            <person name="Aysel V."/>
            <person name="Cetin D."/>
            <person name="Igual J.M."/>
            <person name="Klenk H.-P."/>
            <person name="Trujillo M.E."/>
            <person name="Sahin N."/>
        </authorList>
    </citation>
    <scope>NUCLEOTIDE SEQUENCE [LARGE SCALE GENOMIC DNA]</scope>
    <source>
        <strain evidence="5">S2904</strain>
    </source>
</reference>